<dbReference type="EMBL" id="ML122279">
    <property type="protein sequence ID" value="RPD57747.1"/>
    <property type="molecule type" value="Genomic_DNA"/>
</dbReference>
<feature type="chain" id="PRO_5022911522" evidence="1">
    <location>
        <begin position="26"/>
        <end position="57"/>
    </location>
</feature>
<keyword evidence="1" id="KW-0732">Signal</keyword>
<reference evidence="2" key="1">
    <citation type="journal article" date="2018" name="Genome Biol. Evol.">
        <title>Genomics and development of Lentinus tigrinus, a white-rot wood-decaying mushroom with dimorphic fruiting bodies.</title>
        <authorList>
            <person name="Wu B."/>
            <person name="Xu Z."/>
            <person name="Knudson A."/>
            <person name="Carlson A."/>
            <person name="Chen N."/>
            <person name="Kovaka S."/>
            <person name="LaButti K."/>
            <person name="Lipzen A."/>
            <person name="Pennachio C."/>
            <person name="Riley R."/>
            <person name="Schakwitz W."/>
            <person name="Umezawa K."/>
            <person name="Ohm R.A."/>
            <person name="Grigoriev I.V."/>
            <person name="Nagy L.G."/>
            <person name="Gibbons J."/>
            <person name="Hibbett D."/>
        </authorList>
    </citation>
    <scope>NUCLEOTIDE SEQUENCE [LARGE SCALE GENOMIC DNA]</scope>
    <source>
        <strain evidence="2">ALCF2SS1-6</strain>
    </source>
</reference>
<evidence type="ECO:0000256" key="1">
    <source>
        <dbReference type="SAM" id="SignalP"/>
    </source>
</evidence>
<organism evidence="2 3">
    <name type="scientific">Lentinus tigrinus ALCF2SS1-6</name>
    <dbReference type="NCBI Taxonomy" id="1328759"/>
    <lineage>
        <taxon>Eukaryota</taxon>
        <taxon>Fungi</taxon>
        <taxon>Dikarya</taxon>
        <taxon>Basidiomycota</taxon>
        <taxon>Agaricomycotina</taxon>
        <taxon>Agaricomycetes</taxon>
        <taxon>Polyporales</taxon>
        <taxon>Polyporaceae</taxon>
        <taxon>Lentinus</taxon>
    </lineage>
</organism>
<evidence type="ECO:0000313" key="2">
    <source>
        <dbReference type="EMBL" id="RPD57747.1"/>
    </source>
</evidence>
<keyword evidence="3" id="KW-1185">Reference proteome</keyword>
<feature type="signal peptide" evidence="1">
    <location>
        <begin position="1"/>
        <end position="25"/>
    </location>
</feature>
<accession>A0A5C2S2T4</accession>
<name>A0A5C2S2T4_9APHY</name>
<dbReference type="AlphaFoldDB" id="A0A5C2S2T4"/>
<gene>
    <name evidence="2" type="ORF">L227DRAFT_577730</name>
</gene>
<sequence>MSSRGPCFIPILCLALAFSLSPHLSFPLRYSWRTGRNNSVRAGRISSPAWPSQPRSR</sequence>
<dbReference type="Proteomes" id="UP000313359">
    <property type="component" value="Unassembled WGS sequence"/>
</dbReference>
<proteinExistence type="predicted"/>
<protein>
    <submittedName>
        <fullName evidence="2">Uncharacterized protein</fullName>
    </submittedName>
</protein>
<evidence type="ECO:0000313" key="3">
    <source>
        <dbReference type="Proteomes" id="UP000313359"/>
    </source>
</evidence>